<keyword evidence="3" id="KW-0863">Zinc-finger</keyword>
<dbReference type="GO" id="GO:0008270">
    <property type="term" value="F:zinc ion binding"/>
    <property type="evidence" value="ECO:0007669"/>
    <property type="project" value="UniProtKB-KW"/>
</dbReference>
<organism evidence="5 6">
    <name type="scientific">Catenaria anguillulae PL171</name>
    <dbReference type="NCBI Taxonomy" id="765915"/>
    <lineage>
        <taxon>Eukaryota</taxon>
        <taxon>Fungi</taxon>
        <taxon>Fungi incertae sedis</taxon>
        <taxon>Blastocladiomycota</taxon>
        <taxon>Blastocladiomycetes</taxon>
        <taxon>Blastocladiales</taxon>
        <taxon>Catenariaceae</taxon>
        <taxon>Catenaria</taxon>
    </lineage>
</organism>
<dbReference type="SMART" id="SM00336">
    <property type="entry name" value="BBOX"/>
    <property type="match status" value="2"/>
</dbReference>
<keyword evidence="6" id="KW-1185">Reference proteome</keyword>
<proteinExistence type="predicted"/>
<evidence type="ECO:0000313" key="6">
    <source>
        <dbReference type="Proteomes" id="UP000193411"/>
    </source>
</evidence>
<reference evidence="5 6" key="1">
    <citation type="submission" date="2016-07" db="EMBL/GenBank/DDBJ databases">
        <title>Pervasive Adenine N6-methylation of Active Genes in Fungi.</title>
        <authorList>
            <consortium name="DOE Joint Genome Institute"/>
            <person name="Mondo S.J."/>
            <person name="Dannebaum R.O."/>
            <person name="Kuo R.C."/>
            <person name="Labutti K."/>
            <person name="Haridas S."/>
            <person name="Kuo A."/>
            <person name="Salamov A."/>
            <person name="Ahrendt S.R."/>
            <person name="Lipzen A."/>
            <person name="Sullivan W."/>
            <person name="Andreopoulos W.B."/>
            <person name="Clum A."/>
            <person name="Lindquist E."/>
            <person name="Daum C."/>
            <person name="Ramamoorthy G.K."/>
            <person name="Gryganskyi A."/>
            <person name="Culley D."/>
            <person name="Magnuson J.K."/>
            <person name="James T.Y."/>
            <person name="O'Malley M.A."/>
            <person name="Stajich J.E."/>
            <person name="Spatafora J.W."/>
            <person name="Visel A."/>
            <person name="Grigoriev I.V."/>
        </authorList>
    </citation>
    <scope>NUCLEOTIDE SEQUENCE [LARGE SCALE GENOMIC DNA]</scope>
    <source>
        <strain evidence="5 6">PL171</strain>
    </source>
</reference>
<evidence type="ECO:0000313" key="5">
    <source>
        <dbReference type="EMBL" id="ORZ31816.1"/>
    </source>
</evidence>
<name>A0A1Y2HB47_9FUNG</name>
<comment type="caution">
    <text evidence="5">The sequence shown here is derived from an EMBL/GenBank/DDBJ whole genome shotgun (WGS) entry which is preliminary data.</text>
</comment>
<feature type="domain" description="B box-type" evidence="4">
    <location>
        <begin position="208"/>
        <end position="255"/>
    </location>
</feature>
<evidence type="ECO:0000256" key="2">
    <source>
        <dbReference type="ARBA" id="ARBA00022833"/>
    </source>
</evidence>
<dbReference type="EMBL" id="MCFL01000054">
    <property type="protein sequence ID" value="ORZ31816.1"/>
    <property type="molecule type" value="Genomic_DNA"/>
</dbReference>
<accession>A0A1Y2HB47</accession>
<dbReference type="STRING" id="765915.A0A1Y2HB47"/>
<dbReference type="PROSITE" id="PS50119">
    <property type="entry name" value="ZF_BBOX"/>
    <property type="match status" value="1"/>
</dbReference>
<dbReference type="PANTHER" id="PTHR31717:SF45">
    <property type="entry name" value="ZINC FINGER PROTEIN CONSTANS-LIKE 14-RELATED"/>
    <property type="match status" value="1"/>
</dbReference>
<keyword evidence="2" id="KW-0862">Zinc</keyword>
<evidence type="ECO:0000256" key="3">
    <source>
        <dbReference type="PROSITE-ProRule" id="PRU00024"/>
    </source>
</evidence>
<dbReference type="AlphaFoldDB" id="A0A1Y2HB47"/>
<dbReference type="InterPro" id="IPR000315">
    <property type="entry name" value="Znf_B-box"/>
</dbReference>
<evidence type="ECO:0000256" key="1">
    <source>
        <dbReference type="ARBA" id="ARBA00022723"/>
    </source>
</evidence>
<dbReference type="Pfam" id="PF00643">
    <property type="entry name" value="zf-B_box"/>
    <property type="match status" value="1"/>
</dbReference>
<evidence type="ECO:0000259" key="4">
    <source>
        <dbReference type="PROSITE" id="PS50119"/>
    </source>
</evidence>
<sequence>MSEKTQLASNSPQFAYLEYFLQLSLRASSARILSAHALSNPHLTVQFEKRCADILTLDAWIDPALLPPANAEDEVVRRGFVFAPQSAAPGIRVGIGSLKVSHTLSKGSATDAGKQQQQQPPNVRRAILCKVGIGRAYINNLEGAGRDALPDGYDSWYLPLDGDSLLRQSLDPDEPAYYHEYFLTSPTQILPLYIVTYEYDPSLERKLREKPHCDNCETHLADVYCAADAANLCKSCDTQLHSANKVVQRHVRTPIGKGADVFGHCRLHPDKLVEFFCSQCHVPVCVYAQARQCHGGVSDGHGRGRLTDTLLGARKAAIASQLNQLAARAKLLDKHAAQIQAAIDDMYKKACADLAAITLAKQNVLASDECELQRQKDEIERLENF</sequence>
<dbReference type="Gene3D" id="3.30.160.60">
    <property type="entry name" value="Classic Zinc Finger"/>
    <property type="match status" value="1"/>
</dbReference>
<dbReference type="OrthoDB" id="153872at2759"/>
<dbReference type="CDD" id="cd19821">
    <property type="entry name" value="Bbox1_BBX-like"/>
    <property type="match status" value="1"/>
</dbReference>
<dbReference type="InterPro" id="IPR049808">
    <property type="entry name" value="CONSTANS-like_Bbox1"/>
</dbReference>
<keyword evidence="1" id="KW-0479">Metal-binding</keyword>
<protein>
    <recommendedName>
        <fullName evidence="4">B box-type domain-containing protein</fullName>
    </recommendedName>
</protein>
<dbReference type="Proteomes" id="UP000193411">
    <property type="component" value="Unassembled WGS sequence"/>
</dbReference>
<dbReference type="CDD" id="cd19756">
    <property type="entry name" value="Bbox2"/>
    <property type="match status" value="1"/>
</dbReference>
<dbReference type="SUPFAM" id="SSF57845">
    <property type="entry name" value="B-box zinc-binding domain"/>
    <property type="match status" value="1"/>
</dbReference>
<gene>
    <name evidence="5" type="ORF">BCR44DRAFT_1463510</name>
</gene>
<dbReference type="PANTHER" id="PTHR31717">
    <property type="entry name" value="ZINC FINGER PROTEIN CONSTANS-LIKE 10"/>
    <property type="match status" value="1"/>
</dbReference>
<dbReference type="Gene3D" id="3.90.228.10">
    <property type="match status" value="1"/>
</dbReference>